<protein>
    <submittedName>
        <fullName evidence="2">Uncharacterized protein</fullName>
    </submittedName>
</protein>
<gene>
    <name evidence="2" type="ORF">BG845_00634</name>
</gene>
<dbReference type="Proteomes" id="UP000194360">
    <property type="component" value="Unassembled WGS sequence"/>
</dbReference>
<dbReference type="EMBL" id="MIGB01000002">
    <property type="protein sequence ID" value="OSY43688.1"/>
    <property type="molecule type" value="Genomic_DNA"/>
</dbReference>
<dbReference type="AlphaFoldDB" id="A0A1Y2N9W7"/>
<name>A0A1Y2N9W7_PSEAH</name>
<evidence type="ECO:0000313" key="3">
    <source>
        <dbReference type="Proteomes" id="UP000194360"/>
    </source>
</evidence>
<accession>A0A1Y2N9W7</accession>
<keyword evidence="3" id="KW-1185">Reference proteome</keyword>
<reference evidence="2 3" key="1">
    <citation type="submission" date="2016-09" db="EMBL/GenBank/DDBJ databases">
        <title>Pseudonocardia autotrophica DSM535, a candidate organism with high potential of specific P450 cytochromes.</title>
        <authorList>
            <person name="Grumaz C."/>
            <person name="Vainshtein Y."/>
            <person name="Kirstahler P."/>
            <person name="Sohn K."/>
        </authorList>
    </citation>
    <scope>NUCLEOTIDE SEQUENCE [LARGE SCALE GENOMIC DNA]</scope>
    <source>
        <strain evidence="2 3">DSM 535</strain>
    </source>
</reference>
<dbReference type="RefSeq" id="WP_174824335.1">
    <property type="nucleotide sequence ID" value="NZ_AP018920.1"/>
</dbReference>
<evidence type="ECO:0000313" key="2">
    <source>
        <dbReference type="EMBL" id="OSY43688.1"/>
    </source>
</evidence>
<proteinExistence type="predicted"/>
<comment type="caution">
    <text evidence="2">The sequence shown here is derived from an EMBL/GenBank/DDBJ whole genome shotgun (WGS) entry which is preliminary data.</text>
</comment>
<feature type="region of interest" description="Disordered" evidence="1">
    <location>
        <begin position="1"/>
        <end position="22"/>
    </location>
</feature>
<sequence length="189" mass="21417">MNAPEPGQVLRAARRRDSATKRARVRDAIAELEQAGDPISFAAVARAAQVSTWLVYADGVREHITAAQQRHQLRPEQERRAGLRPSEASLRTDLALARDELGELRADRDQLREHLRRQLGRDLDTLATADLHTRVEELTHHNQRITDDLARAYADNQALRARVTALETELGASRTSLRRMIRDQNLEQP</sequence>
<dbReference type="STRING" id="2074.BG845_00634"/>
<evidence type="ECO:0000256" key="1">
    <source>
        <dbReference type="SAM" id="MobiDB-lite"/>
    </source>
</evidence>
<organism evidence="2 3">
    <name type="scientific">Pseudonocardia autotrophica</name>
    <name type="common">Amycolata autotrophica</name>
    <name type="synonym">Nocardia autotrophica</name>
    <dbReference type="NCBI Taxonomy" id="2074"/>
    <lineage>
        <taxon>Bacteria</taxon>
        <taxon>Bacillati</taxon>
        <taxon>Actinomycetota</taxon>
        <taxon>Actinomycetes</taxon>
        <taxon>Pseudonocardiales</taxon>
        <taxon>Pseudonocardiaceae</taxon>
        <taxon>Pseudonocardia</taxon>
    </lineage>
</organism>